<comment type="caution">
    <text evidence="2">The sequence shown here is derived from an EMBL/GenBank/DDBJ whole genome shotgun (WGS) entry which is preliminary data.</text>
</comment>
<evidence type="ECO:0000313" key="2">
    <source>
        <dbReference type="EMBL" id="KAJ8452599.1"/>
    </source>
</evidence>
<name>A0A9Q1KZM9_9CARY</name>
<evidence type="ECO:0000313" key="3">
    <source>
        <dbReference type="Proteomes" id="UP001153076"/>
    </source>
</evidence>
<reference evidence="2" key="1">
    <citation type="submission" date="2022-04" db="EMBL/GenBank/DDBJ databases">
        <title>Carnegiea gigantea Genome sequencing and assembly v2.</title>
        <authorList>
            <person name="Copetti D."/>
            <person name="Sanderson M.J."/>
            <person name="Burquez A."/>
            <person name="Wojciechowski M.F."/>
        </authorList>
    </citation>
    <scope>NUCLEOTIDE SEQUENCE</scope>
    <source>
        <strain evidence="2">SGP5-SGP5p</strain>
        <tissue evidence="2">Aerial part</tissue>
    </source>
</reference>
<keyword evidence="1" id="KW-1133">Transmembrane helix</keyword>
<protein>
    <recommendedName>
        <fullName evidence="4">Aminotransferase-like plant mobile domain-containing protein</fullName>
    </recommendedName>
</protein>
<keyword evidence="1" id="KW-0812">Transmembrane</keyword>
<dbReference type="AlphaFoldDB" id="A0A9Q1KZM9"/>
<evidence type="ECO:0008006" key="4">
    <source>
        <dbReference type="Google" id="ProtNLM"/>
    </source>
</evidence>
<keyword evidence="3" id="KW-1185">Reference proteome</keyword>
<keyword evidence="1" id="KW-0472">Membrane</keyword>
<organism evidence="2 3">
    <name type="scientific">Carnegiea gigantea</name>
    <dbReference type="NCBI Taxonomy" id="171969"/>
    <lineage>
        <taxon>Eukaryota</taxon>
        <taxon>Viridiplantae</taxon>
        <taxon>Streptophyta</taxon>
        <taxon>Embryophyta</taxon>
        <taxon>Tracheophyta</taxon>
        <taxon>Spermatophyta</taxon>
        <taxon>Magnoliopsida</taxon>
        <taxon>eudicotyledons</taxon>
        <taxon>Gunneridae</taxon>
        <taxon>Pentapetalae</taxon>
        <taxon>Caryophyllales</taxon>
        <taxon>Cactineae</taxon>
        <taxon>Cactaceae</taxon>
        <taxon>Cactoideae</taxon>
        <taxon>Echinocereeae</taxon>
        <taxon>Carnegiea</taxon>
    </lineage>
</organism>
<feature type="transmembrane region" description="Helical" evidence="1">
    <location>
        <begin position="12"/>
        <end position="29"/>
    </location>
</feature>
<dbReference type="OrthoDB" id="1642709at2759"/>
<evidence type="ECO:0000256" key="1">
    <source>
        <dbReference type="SAM" id="Phobius"/>
    </source>
</evidence>
<gene>
    <name evidence="2" type="ORF">Cgig2_004935</name>
</gene>
<dbReference type="PANTHER" id="PTHR36607">
    <property type="entry name" value="1,2-DIHYDROXY-3-KETO-5-METHYLTHIOPENTENE DIOXYGENASE 4"/>
    <property type="match status" value="1"/>
</dbReference>
<accession>A0A9Q1KZM9</accession>
<dbReference type="PANTHER" id="PTHR36607:SF20">
    <property type="entry name" value="AMINOTRANSFERASE-LIKE PLANT MOBILE DOMAIN-CONTAINING PROTEIN"/>
    <property type="match status" value="1"/>
</dbReference>
<sequence>MTAQVTSHTTQFSLFLLLLQGLFEIITFMDKTTNGRRYLHIQPSENDVDGEETKLPIRNSITSLCKSDYIGRPPSLSWWDKDNLKAGETFLLSSHVKVSKGKQTIEQWIAFWFRGRNKYHISRKSDKDNRIPHPGILFSIIDAGARGWVRDAGCISSGTFSVPSFMASGVGYCLPKIILASLCKGLNENSRSSHPGRGGSYFPAHFLYAWLAKNFDAYELAGEASSSPGMVKFSGLGQVKLFQLKEARELIGSRRGFHWHSSTINRLKETLVDDGKLSRADFAYFVGIRSDFVSYRCEDSLVTEHYCLDRFSRQFGFHQDVPADLDFDNLPDPETMLRYHQMLTHYGTGSSRVKILGIDVIIPTTPIPAIPIRSIASLLQDKPPIEVCGPSTEKVTELPPESAENIMDILDTKPNPIECMDLQQSYSGRTSAEEHDSCRMEVQGKLDEASRWLNTEGAHYEAKTAELK</sequence>
<proteinExistence type="predicted"/>
<dbReference type="Proteomes" id="UP001153076">
    <property type="component" value="Unassembled WGS sequence"/>
</dbReference>
<dbReference type="EMBL" id="JAKOGI010000003">
    <property type="protein sequence ID" value="KAJ8452599.1"/>
    <property type="molecule type" value="Genomic_DNA"/>
</dbReference>